<dbReference type="HOGENOM" id="CLU_117592_0_0_7"/>
<evidence type="ECO:0000313" key="3">
    <source>
        <dbReference type="Proteomes" id="UP000002601"/>
    </source>
</evidence>
<proteinExistence type="predicted"/>
<evidence type="ECO:0000313" key="2">
    <source>
        <dbReference type="EMBL" id="ACS79473.1"/>
    </source>
</evidence>
<reference evidence="2 3" key="1">
    <citation type="submission" date="2009-06" db="EMBL/GenBank/DDBJ databases">
        <title>Complete sequence of Desulfovibrio salexigens DSM 2638.</title>
        <authorList>
            <consortium name="US DOE Joint Genome Institute"/>
            <person name="Lucas S."/>
            <person name="Copeland A."/>
            <person name="Lapidus A."/>
            <person name="Glavina del Rio T."/>
            <person name="Tice H."/>
            <person name="Bruce D."/>
            <person name="Goodwin L."/>
            <person name="Pitluck S."/>
            <person name="Munk A.C."/>
            <person name="Brettin T."/>
            <person name="Detter J.C."/>
            <person name="Han C."/>
            <person name="Tapia R."/>
            <person name="Larimer F."/>
            <person name="Land M."/>
            <person name="Hauser L."/>
            <person name="Kyrpides N."/>
            <person name="Anderson I."/>
            <person name="Wall J.D."/>
            <person name="Arkin A.P."/>
            <person name="Dehal P."/>
            <person name="Chivian D."/>
            <person name="Giles B."/>
            <person name="Hazen T.C."/>
        </authorList>
    </citation>
    <scope>NUCLEOTIDE SEQUENCE [LARGE SCALE GENOMIC DNA]</scope>
    <source>
        <strain evidence="3">ATCC 14822 / DSM 2638 / NCIMB 8403 / VKM B-1763</strain>
    </source>
</reference>
<gene>
    <name evidence="2" type="ordered locus">Desal_1411</name>
</gene>
<name>C6BRN3_MARSD</name>
<dbReference type="RefSeq" id="WP_015851291.1">
    <property type="nucleotide sequence ID" value="NC_012881.1"/>
</dbReference>
<feature type="transmembrane region" description="Helical" evidence="1">
    <location>
        <begin position="7"/>
        <end position="26"/>
    </location>
</feature>
<protein>
    <submittedName>
        <fullName evidence="2">Uncharacterized protein</fullName>
    </submittedName>
</protein>
<dbReference type="KEGG" id="dsa:Desal_1411"/>
<dbReference type="eggNOG" id="ENOG50338FR">
    <property type="taxonomic scope" value="Bacteria"/>
</dbReference>
<sequence>MAKLRNLAPVFIFISSYLPLALILVVKNFDSTKYQSLLSWHELYSLLSSNFWGNFDLLEFSLPVKNPLLVCFIIFTPAVSLLILCWILNEIERCTGVEIKIDQTKTLPTDIANYSVPYIAAFFSLDIGNKLEIISLLIFLTTMFAISYKSGAIFFNPMMIILGYKYMQATYEDNSITVTDNILSKHKIEINEKAYAVNVSGILFITQKDN</sequence>
<dbReference type="AlphaFoldDB" id="C6BRN3"/>
<keyword evidence="1" id="KW-0812">Transmembrane</keyword>
<organism evidence="2 3">
    <name type="scientific">Maridesulfovibrio salexigens (strain ATCC 14822 / DSM 2638 / NCIMB 8403 / VKM B-1763)</name>
    <name type="common">Desulfovibrio salexigens</name>
    <dbReference type="NCBI Taxonomy" id="526222"/>
    <lineage>
        <taxon>Bacteria</taxon>
        <taxon>Pseudomonadati</taxon>
        <taxon>Thermodesulfobacteriota</taxon>
        <taxon>Desulfovibrionia</taxon>
        <taxon>Desulfovibrionales</taxon>
        <taxon>Desulfovibrionaceae</taxon>
        <taxon>Maridesulfovibrio</taxon>
    </lineage>
</organism>
<keyword evidence="1" id="KW-1133">Transmembrane helix</keyword>
<dbReference type="STRING" id="526222.Desal_1411"/>
<feature type="transmembrane region" description="Helical" evidence="1">
    <location>
        <begin position="67"/>
        <end position="89"/>
    </location>
</feature>
<accession>C6BRN3</accession>
<feature type="transmembrane region" description="Helical" evidence="1">
    <location>
        <begin position="133"/>
        <end position="155"/>
    </location>
</feature>
<keyword evidence="1" id="KW-0472">Membrane</keyword>
<dbReference type="Proteomes" id="UP000002601">
    <property type="component" value="Chromosome"/>
</dbReference>
<dbReference type="OrthoDB" id="7594599at2"/>
<keyword evidence="3" id="KW-1185">Reference proteome</keyword>
<dbReference type="EMBL" id="CP001649">
    <property type="protein sequence ID" value="ACS79473.1"/>
    <property type="molecule type" value="Genomic_DNA"/>
</dbReference>
<evidence type="ECO:0000256" key="1">
    <source>
        <dbReference type="SAM" id="Phobius"/>
    </source>
</evidence>